<dbReference type="PANTHER" id="PTHR38111:SF2">
    <property type="entry name" value="FINGER DOMAIN PROTEIN, PUTATIVE (AFU_ORTHOLOGUE AFUA_1G01560)-RELATED"/>
    <property type="match status" value="1"/>
</dbReference>
<dbReference type="Pfam" id="PF00172">
    <property type="entry name" value="Zn_clus"/>
    <property type="match status" value="1"/>
</dbReference>
<dbReference type="GO" id="GO:0000981">
    <property type="term" value="F:DNA-binding transcription factor activity, RNA polymerase II-specific"/>
    <property type="evidence" value="ECO:0007669"/>
    <property type="project" value="InterPro"/>
</dbReference>
<dbReference type="AlphaFoldDB" id="A0A8K0R169"/>
<dbReference type="InterPro" id="IPR053178">
    <property type="entry name" value="Osmoadaptation_assoc"/>
</dbReference>
<sequence>MVSRGGRSRGCTNCRRRKVKCDEARPICLRCKKRNLPCDGPKEATWIYEDKRFTSQPSTQALVVIPSCPVKMSLIAFEEDICLAYTRKNLLRGGGVEIACNMIDFPKNASTFDRDPALALLRDAILSLSVTYFGTQHRQGRVISKGHHQYGAVLRQLNVALGDPNRQRTNTTILTALTCMLLEIFLPTGPANFLKHQRGIEALMTLRGPPKDSTGETAIIFRGLRVVSIIGALAESRPSIYAKEEWKRAPAVNTGDMGMLHHELFAVLAECTELMSECTSRSESEMIEEVKAPLLSKADRIIGQLNSLYTRWQDLNATELGVGQRQSPLAKELAIANHISATAYALYHMVHICIIQMKDYLSPSPSNIELRNTAAINIATCLGLKEYEQRQGGAESNTIAFVATQMAWQALGGFNTPEGRKLAQVVRSAVNGAYRSPWEQVGRGNLSLLAPSSPLFTRLNPIAMVQNGNKHPISDPPEIIDIGFKNGSPSWDEANFNLNDFA</sequence>
<proteinExistence type="predicted"/>
<evidence type="ECO:0000256" key="1">
    <source>
        <dbReference type="ARBA" id="ARBA00023242"/>
    </source>
</evidence>
<dbReference type="CDD" id="cd00067">
    <property type="entry name" value="GAL4"/>
    <property type="match status" value="1"/>
</dbReference>
<reference evidence="3" key="1">
    <citation type="journal article" date="2021" name="Nat. Commun.">
        <title>Genetic determinants of endophytism in the Arabidopsis root mycobiome.</title>
        <authorList>
            <person name="Mesny F."/>
            <person name="Miyauchi S."/>
            <person name="Thiergart T."/>
            <person name="Pickel B."/>
            <person name="Atanasova L."/>
            <person name="Karlsson M."/>
            <person name="Huettel B."/>
            <person name="Barry K.W."/>
            <person name="Haridas S."/>
            <person name="Chen C."/>
            <person name="Bauer D."/>
            <person name="Andreopoulos W."/>
            <person name="Pangilinan J."/>
            <person name="LaButti K."/>
            <person name="Riley R."/>
            <person name="Lipzen A."/>
            <person name="Clum A."/>
            <person name="Drula E."/>
            <person name="Henrissat B."/>
            <person name="Kohler A."/>
            <person name="Grigoriev I.V."/>
            <person name="Martin F.M."/>
            <person name="Hacquard S."/>
        </authorList>
    </citation>
    <scope>NUCLEOTIDE SEQUENCE</scope>
    <source>
        <strain evidence="3">MPI-SDFR-AT-0120</strain>
    </source>
</reference>
<dbReference type="InterPro" id="IPR021858">
    <property type="entry name" value="Fun_TF"/>
</dbReference>
<dbReference type="SUPFAM" id="SSF57701">
    <property type="entry name" value="Zn2/Cys6 DNA-binding domain"/>
    <property type="match status" value="1"/>
</dbReference>
<gene>
    <name evidence="3" type="ORF">FB567DRAFT_107256</name>
</gene>
<organism evidence="3 4">
    <name type="scientific">Paraphoma chrysanthemicola</name>
    <dbReference type="NCBI Taxonomy" id="798071"/>
    <lineage>
        <taxon>Eukaryota</taxon>
        <taxon>Fungi</taxon>
        <taxon>Dikarya</taxon>
        <taxon>Ascomycota</taxon>
        <taxon>Pezizomycotina</taxon>
        <taxon>Dothideomycetes</taxon>
        <taxon>Pleosporomycetidae</taxon>
        <taxon>Pleosporales</taxon>
        <taxon>Pleosporineae</taxon>
        <taxon>Phaeosphaeriaceae</taxon>
        <taxon>Paraphoma</taxon>
    </lineage>
</organism>
<evidence type="ECO:0000313" key="3">
    <source>
        <dbReference type="EMBL" id="KAH7082485.1"/>
    </source>
</evidence>
<keyword evidence="1" id="KW-0539">Nucleus</keyword>
<dbReference type="OrthoDB" id="5126878at2759"/>
<dbReference type="SMART" id="SM00066">
    <property type="entry name" value="GAL4"/>
    <property type="match status" value="1"/>
</dbReference>
<evidence type="ECO:0000259" key="2">
    <source>
        <dbReference type="PROSITE" id="PS50048"/>
    </source>
</evidence>
<name>A0A8K0R169_9PLEO</name>
<dbReference type="PANTHER" id="PTHR38111">
    <property type="entry name" value="ZN(2)-C6 FUNGAL-TYPE DOMAIN-CONTAINING PROTEIN-RELATED"/>
    <property type="match status" value="1"/>
</dbReference>
<dbReference type="Proteomes" id="UP000813461">
    <property type="component" value="Unassembled WGS sequence"/>
</dbReference>
<accession>A0A8K0R169</accession>
<dbReference type="PROSITE" id="PS00463">
    <property type="entry name" value="ZN2_CY6_FUNGAL_1"/>
    <property type="match status" value="1"/>
</dbReference>
<keyword evidence="4" id="KW-1185">Reference proteome</keyword>
<evidence type="ECO:0000313" key="4">
    <source>
        <dbReference type="Proteomes" id="UP000813461"/>
    </source>
</evidence>
<dbReference type="GO" id="GO:0008270">
    <property type="term" value="F:zinc ion binding"/>
    <property type="evidence" value="ECO:0007669"/>
    <property type="project" value="InterPro"/>
</dbReference>
<dbReference type="PROSITE" id="PS50048">
    <property type="entry name" value="ZN2_CY6_FUNGAL_2"/>
    <property type="match status" value="1"/>
</dbReference>
<dbReference type="EMBL" id="JAGMVJ010000014">
    <property type="protein sequence ID" value="KAH7082485.1"/>
    <property type="molecule type" value="Genomic_DNA"/>
</dbReference>
<dbReference type="Pfam" id="PF11951">
    <property type="entry name" value="Fungal_trans_2"/>
    <property type="match status" value="1"/>
</dbReference>
<protein>
    <recommendedName>
        <fullName evidence="2">Zn(2)-C6 fungal-type domain-containing protein</fullName>
    </recommendedName>
</protein>
<dbReference type="InterPro" id="IPR001138">
    <property type="entry name" value="Zn2Cys6_DnaBD"/>
</dbReference>
<dbReference type="InterPro" id="IPR036864">
    <property type="entry name" value="Zn2-C6_fun-type_DNA-bd_sf"/>
</dbReference>
<comment type="caution">
    <text evidence="3">The sequence shown here is derived from an EMBL/GenBank/DDBJ whole genome shotgun (WGS) entry which is preliminary data.</text>
</comment>
<feature type="domain" description="Zn(2)-C6 fungal-type" evidence="2">
    <location>
        <begin position="10"/>
        <end position="38"/>
    </location>
</feature>
<dbReference type="Gene3D" id="4.10.240.10">
    <property type="entry name" value="Zn(2)-C6 fungal-type DNA-binding domain"/>
    <property type="match status" value="1"/>
</dbReference>